<evidence type="ECO:0000256" key="1">
    <source>
        <dbReference type="SAM" id="MobiDB-lite"/>
    </source>
</evidence>
<dbReference type="EMBL" id="JAWQEG010002853">
    <property type="protein sequence ID" value="KAK3869323.1"/>
    <property type="molecule type" value="Genomic_DNA"/>
</dbReference>
<accession>A0AAE1F8N9</accession>
<organism evidence="2 3">
    <name type="scientific">Petrolisthes cinctipes</name>
    <name type="common">Flat porcelain crab</name>
    <dbReference type="NCBI Taxonomy" id="88211"/>
    <lineage>
        <taxon>Eukaryota</taxon>
        <taxon>Metazoa</taxon>
        <taxon>Ecdysozoa</taxon>
        <taxon>Arthropoda</taxon>
        <taxon>Crustacea</taxon>
        <taxon>Multicrustacea</taxon>
        <taxon>Malacostraca</taxon>
        <taxon>Eumalacostraca</taxon>
        <taxon>Eucarida</taxon>
        <taxon>Decapoda</taxon>
        <taxon>Pleocyemata</taxon>
        <taxon>Anomura</taxon>
        <taxon>Galatheoidea</taxon>
        <taxon>Porcellanidae</taxon>
        <taxon>Petrolisthes</taxon>
    </lineage>
</organism>
<keyword evidence="3" id="KW-1185">Reference proteome</keyword>
<gene>
    <name evidence="2" type="ORF">Pcinc_025370</name>
</gene>
<name>A0AAE1F8N9_PETCI</name>
<reference evidence="2" key="1">
    <citation type="submission" date="2023-10" db="EMBL/GenBank/DDBJ databases">
        <title>Genome assemblies of two species of porcelain crab, Petrolisthes cinctipes and Petrolisthes manimaculis (Anomura: Porcellanidae).</title>
        <authorList>
            <person name="Angst P."/>
        </authorList>
    </citation>
    <scope>NUCLEOTIDE SEQUENCE</scope>
    <source>
        <strain evidence="2">PB745_01</strain>
        <tissue evidence="2">Gill</tissue>
    </source>
</reference>
<dbReference type="AlphaFoldDB" id="A0AAE1F8N9"/>
<feature type="compositionally biased region" description="Polar residues" evidence="1">
    <location>
        <begin position="190"/>
        <end position="199"/>
    </location>
</feature>
<protein>
    <submittedName>
        <fullName evidence="2">Uncharacterized protein</fullName>
    </submittedName>
</protein>
<evidence type="ECO:0000313" key="2">
    <source>
        <dbReference type="EMBL" id="KAK3869323.1"/>
    </source>
</evidence>
<dbReference type="Proteomes" id="UP001286313">
    <property type="component" value="Unassembled WGS sequence"/>
</dbReference>
<feature type="compositionally biased region" description="Basic and acidic residues" evidence="1">
    <location>
        <begin position="115"/>
        <end position="129"/>
    </location>
</feature>
<feature type="compositionally biased region" description="Basic and acidic residues" evidence="1">
    <location>
        <begin position="237"/>
        <end position="270"/>
    </location>
</feature>
<evidence type="ECO:0000313" key="3">
    <source>
        <dbReference type="Proteomes" id="UP001286313"/>
    </source>
</evidence>
<feature type="region of interest" description="Disordered" evidence="1">
    <location>
        <begin position="1"/>
        <end position="286"/>
    </location>
</feature>
<sequence>MSERDERGRLRLPRQDLVPFQRVLSRSNRSSRRPTPDKSGHISRSHSYNGQEVSRGLARLSLNNNNNNNNGHKTRTHSHEHATTTKAPRIPFQRVLHRRRTHTHTLQPQVSTQEGRYRDIRNRRREEGGLFRPFATEYHTKYMSGGQVKSRRKPSRYKNQSQLSSVIKDPTLPQSQGEERDEGDRGDGESSNPSETSSVKLPKIRDSPLTAPHSPDLHDPRPNTHAGGRQSSGTRSMDTHQDTEPRPHTEPRPVSRAESRPGESRQHSHTDIYTVPSPDTIPQMST</sequence>
<proteinExistence type="predicted"/>
<comment type="caution">
    <text evidence="2">The sequence shown here is derived from an EMBL/GenBank/DDBJ whole genome shotgun (WGS) entry which is preliminary data.</text>
</comment>